<dbReference type="PROSITE" id="PS00439">
    <property type="entry name" value="ACYLTRANSF_C_1"/>
    <property type="match status" value="1"/>
</dbReference>
<keyword evidence="6 8" id="KW-0012">Acyltransferase</keyword>
<evidence type="ECO:0000256" key="3">
    <source>
        <dbReference type="ARBA" id="ARBA00022679"/>
    </source>
</evidence>
<dbReference type="Pfam" id="PF00755">
    <property type="entry name" value="Carn_acyltransf"/>
    <property type="match status" value="1"/>
</dbReference>
<feature type="active site" description="Proton acceptor" evidence="7">
    <location>
        <position position="333"/>
    </location>
</feature>
<dbReference type="InterPro" id="IPR042572">
    <property type="entry name" value="Carn_acyl_trans_N"/>
</dbReference>
<dbReference type="InterPro" id="IPR039551">
    <property type="entry name" value="Cho/carn_acyl_trans"/>
</dbReference>
<dbReference type="PANTHER" id="PTHR22589:SF29">
    <property type="entry name" value="MITOCHONDRIAL CARNITINE O-ACETYLTRANSFERASE-RELATED"/>
    <property type="match status" value="1"/>
</dbReference>
<keyword evidence="2" id="KW-0813">Transport</keyword>
<evidence type="ECO:0000313" key="10">
    <source>
        <dbReference type="EMBL" id="CAG8514105.1"/>
    </source>
</evidence>
<dbReference type="Gene3D" id="1.10.275.20">
    <property type="entry name" value="Choline/Carnitine o-acyltransferase"/>
    <property type="match status" value="1"/>
</dbReference>
<feature type="domain" description="Choline/carnitine acyltransferase" evidence="9">
    <location>
        <begin position="29"/>
        <end position="566"/>
    </location>
</feature>
<keyword evidence="4" id="KW-0276">Fatty acid metabolism</keyword>
<dbReference type="PANTHER" id="PTHR22589">
    <property type="entry name" value="CARNITINE O-ACYLTRANSFERASE"/>
    <property type="match status" value="1"/>
</dbReference>
<organism evidence="10 11">
    <name type="scientific">Paraglomus brasilianum</name>
    <dbReference type="NCBI Taxonomy" id="144538"/>
    <lineage>
        <taxon>Eukaryota</taxon>
        <taxon>Fungi</taxon>
        <taxon>Fungi incertae sedis</taxon>
        <taxon>Mucoromycota</taxon>
        <taxon>Glomeromycotina</taxon>
        <taxon>Glomeromycetes</taxon>
        <taxon>Paraglomerales</taxon>
        <taxon>Paraglomeraceae</taxon>
        <taxon>Paraglomus</taxon>
    </lineage>
</organism>
<evidence type="ECO:0000256" key="6">
    <source>
        <dbReference type="ARBA" id="ARBA00023315"/>
    </source>
</evidence>
<dbReference type="SUPFAM" id="SSF52777">
    <property type="entry name" value="CoA-dependent acyltransferases"/>
    <property type="match status" value="2"/>
</dbReference>
<name>A0A9N9A105_9GLOM</name>
<dbReference type="InterPro" id="IPR000542">
    <property type="entry name" value="Carn_acyl_trans"/>
</dbReference>
<dbReference type="EMBL" id="CAJVPI010000289">
    <property type="protein sequence ID" value="CAG8514105.1"/>
    <property type="molecule type" value="Genomic_DNA"/>
</dbReference>
<proteinExistence type="inferred from homology"/>
<dbReference type="AlphaFoldDB" id="A0A9N9A105"/>
<evidence type="ECO:0000313" key="11">
    <source>
        <dbReference type="Proteomes" id="UP000789739"/>
    </source>
</evidence>
<dbReference type="GO" id="GO:0004092">
    <property type="term" value="F:carnitine O-acetyltransferase activity"/>
    <property type="evidence" value="ECO:0007669"/>
    <property type="project" value="TreeGrafter"/>
</dbReference>
<evidence type="ECO:0000256" key="1">
    <source>
        <dbReference type="ARBA" id="ARBA00005232"/>
    </source>
</evidence>
<sequence length="659" mass="74785">MNGGVSLSVTGGKEAATKTFQYQDKLPKLPIPPLEDTLKRYIAVVKPLQSNKEHERTLAAVEEFATCEGPILQERLLKYAEDKSSYIEEFWYESYLHYSDPVVLNLNPFFVLEDDPTPAKNNQVIRAASLIVSSLKFVHALRIEALEPDVFRGTPLCMSQFERLFGTSRLPTENGCIMQTEKQSRHITVVCRGQFYWFEVFNGDNQVCITEKELVANLKTIKQDAQQTPVVEVAKHAVGILSTENRKVWAGLRDILEQFAENKDALRVLDSALFVVCLDEVSPTTGDEVSENMLCGTYKIEQGVQVGTCSNRWYDKLQIIVCENGSAGVNFEHTGVDGHTVLRFVSDIYTDTILRFAQTINSHTKSLFHSSSHTRQQRNPNGTQIIDTTPKKLEWTLTPEVQTGIRFAESRLSDLILQNEIAVLEFNTYGKHFIISHQLSPDAFVQMAFQAAYYGLYGSIECAYEPAMTKAFLHGRTEAIRPVSTESVEFVKLFWTDAPGVEKLESLRKAIDAQVSLTKTCSKGLGQDRHLYALQCIWQKDQLGKVNEDKIPSIYKDSGWQTLNHTEEGIAFCASSKHRQTHRFLQTLKNYLLDVRLLLLSEKRTHDMMRNVSDEENISMLSGYGYFDAGGLEELREHRLEEKREGMKMVGKILKLVDY</sequence>
<evidence type="ECO:0000259" key="9">
    <source>
        <dbReference type="Pfam" id="PF00755"/>
    </source>
</evidence>
<dbReference type="InterPro" id="IPR023213">
    <property type="entry name" value="CAT-like_dom_sf"/>
</dbReference>
<keyword evidence="3 8" id="KW-0808">Transferase</keyword>
<evidence type="ECO:0000256" key="5">
    <source>
        <dbReference type="ARBA" id="ARBA00023098"/>
    </source>
</evidence>
<dbReference type="Gene3D" id="3.30.559.10">
    <property type="entry name" value="Chloramphenicol acetyltransferase-like domain"/>
    <property type="match status" value="1"/>
</dbReference>
<protein>
    <submittedName>
        <fullName evidence="10">4980_t:CDS:1</fullName>
    </submittedName>
</protein>
<gene>
    <name evidence="10" type="ORF">PBRASI_LOCUS3272</name>
</gene>
<dbReference type="PROSITE" id="PS00440">
    <property type="entry name" value="ACYLTRANSF_C_2"/>
    <property type="match status" value="1"/>
</dbReference>
<dbReference type="GO" id="GO:0009437">
    <property type="term" value="P:carnitine metabolic process"/>
    <property type="evidence" value="ECO:0007669"/>
    <property type="project" value="TreeGrafter"/>
</dbReference>
<dbReference type="GO" id="GO:0005739">
    <property type="term" value="C:mitochondrion"/>
    <property type="evidence" value="ECO:0007669"/>
    <property type="project" value="TreeGrafter"/>
</dbReference>
<reference evidence="10" key="1">
    <citation type="submission" date="2021-06" db="EMBL/GenBank/DDBJ databases">
        <authorList>
            <person name="Kallberg Y."/>
            <person name="Tangrot J."/>
            <person name="Rosling A."/>
        </authorList>
    </citation>
    <scope>NUCLEOTIDE SEQUENCE</scope>
    <source>
        <strain evidence="10">BR232B</strain>
    </source>
</reference>
<dbReference type="GO" id="GO:0006631">
    <property type="term" value="P:fatty acid metabolic process"/>
    <property type="evidence" value="ECO:0007669"/>
    <property type="project" value="UniProtKB-KW"/>
</dbReference>
<comment type="caution">
    <text evidence="10">The sequence shown here is derived from an EMBL/GenBank/DDBJ whole genome shotgun (WGS) entry which is preliminary data.</text>
</comment>
<evidence type="ECO:0000256" key="8">
    <source>
        <dbReference type="RuleBase" id="RU003801"/>
    </source>
</evidence>
<accession>A0A9N9A105</accession>
<evidence type="ECO:0000256" key="4">
    <source>
        <dbReference type="ARBA" id="ARBA00022832"/>
    </source>
</evidence>
<dbReference type="OrthoDB" id="240216at2759"/>
<dbReference type="FunFam" id="3.30.559.70:FF:000003">
    <property type="entry name" value="Carnitine acetyl transferase FacC"/>
    <property type="match status" value="1"/>
</dbReference>
<comment type="similarity">
    <text evidence="1 8">Belongs to the carnitine/choline acetyltransferase family.</text>
</comment>
<dbReference type="Proteomes" id="UP000789739">
    <property type="component" value="Unassembled WGS sequence"/>
</dbReference>
<evidence type="ECO:0000256" key="2">
    <source>
        <dbReference type="ARBA" id="ARBA00022448"/>
    </source>
</evidence>
<keyword evidence="11" id="KW-1185">Reference proteome</keyword>
<keyword evidence="5" id="KW-0443">Lipid metabolism</keyword>
<dbReference type="InterPro" id="IPR042231">
    <property type="entry name" value="Cho/carn_acyl_trans_2"/>
</dbReference>
<dbReference type="Gene3D" id="3.30.559.70">
    <property type="entry name" value="Choline/Carnitine o-acyltransferase, domain 2"/>
    <property type="match status" value="1"/>
</dbReference>
<evidence type="ECO:0000256" key="7">
    <source>
        <dbReference type="PIRSR" id="PIRSR600542-1"/>
    </source>
</evidence>